<evidence type="ECO:0000313" key="2">
    <source>
        <dbReference type="Proteomes" id="UP000194968"/>
    </source>
</evidence>
<name>A0A242NYB6_9GAMM</name>
<reference evidence="1 2" key="1">
    <citation type="submission" date="2017-03" db="EMBL/GenBank/DDBJ databases">
        <title>Comparative genomics of honeybee gut symbionts reveal geographically distinct and subgroup specific antibiotic resistance.</title>
        <authorList>
            <person name="Ludvigsen J."/>
            <person name="Porcellato D."/>
            <person name="Labee-Lund T.M."/>
            <person name="Amdam G.V."/>
            <person name="Rudi K."/>
        </authorList>
    </citation>
    <scope>NUCLEOTIDE SEQUENCE [LARGE SCALE GENOMIC DNA]</scope>
    <source>
        <strain evidence="1 2">A-4-12</strain>
    </source>
</reference>
<dbReference type="EMBL" id="NASK01000060">
    <property type="protein sequence ID" value="OTQ53398.1"/>
    <property type="molecule type" value="Genomic_DNA"/>
</dbReference>
<protein>
    <submittedName>
        <fullName evidence="1">Uncharacterized protein</fullName>
    </submittedName>
</protein>
<dbReference type="AlphaFoldDB" id="A0A242NYB6"/>
<dbReference type="Proteomes" id="UP000194968">
    <property type="component" value="Unassembled WGS sequence"/>
</dbReference>
<gene>
    <name evidence="1" type="ORF">B6D06_00965</name>
</gene>
<evidence type="ECO:0000313" key="1">
    <source>
        <dbReference type="EMBL" id="OTQ53398.1"/>
    </source>
</evidence>
<proteinExistence type="predicted"/>
<dbReference type="OrthoDB" id="7068302at2"/>
<accession>A0A242NYB6</accession>
<sequence length="106" mass="12519">MINNTFLIIQSQFSDKKNELIKLKQFVITDSSANDEICFDISERCNFYSIKDIMKILNISTSKEVKSLIKKLELNQTTYSRMKNNELFYNMDAINRLNSYLKFRVA</sequence>
<organism evidence="1 2">
    <name type="scientific">Gilliamella apis</name>
    <dbReference type="NCBI Taxonomy" id="1970738"/>
    <lineage>
        <taxon>Bacteria</taxon>
        <taxon>Pseudomonadati</taxon>
        <taxon>Pseudomonadota</taxon>
        <taxon>Gammaproteobacteria</taxon>
        <taxon>Orbales</taxon>
        <taxon>Orbaceae</taxon>
        <taxon>Gilliamella</taxon>
    </lineage>
</organism>
<comment type="caution">
    <text evidence="1">The sequence shown here is derived from an EMBL/GenBank/DDBJ whole genome shotgun (WGS) entry which is preliminary data.</text>
</comment>
<dbReference type="RefSeq" id="WP_086319912.1">
    <property type="nucleotide sequence ID" value="NZ_NASK01000060.1"/>
</dbReference>